<proteinExistence type="predicted"/>
<gene>
    <name evidence="1" type="ORF">BB934_45605</name>
</gene>
<accession>A0A1B2EZS4</accession>
<sequence length="125" mass="13916">MEEWKSLRKIAEKAQQSDIGAFCKAYLDPMKKALEAMNSFMQKNNEGLVLDSFNACVETQATKIEKEVDNVKGSAEPVGLLLKIHADLIRIKIENVSLIHEHKDYLGTVESIKGSFASSTKQCSL</sequence>
<dbReference type="EMBL" id="CP016621">
    <property type="protein sequence ID" value="ANY85499.1"/>
    <property type="molecule type" value="Genomic_DNA"/>
</dbReference>
<protein>
    <submittedName>
        <fullName evidence="1">Uncharacterized protein</fullName>
    </submittedName>
</protein>
<name>A0A1B2EZS4_9HYPH</name>
<geneLocation type="plasmid" evidence="1">
    <name>unnamed5</name>
</geneLocation>
<keyword evidence="1" id="KW-0614">Plasmid</keyword>
<dbReference type="AlphaFoldDB" id="A0A1B2EZS4"/>
<organism evidence="1">
    <name type="scientific">Microvirga ossetica</name>
    <dbReference type="NCBI Taxonomy" id="1882682"/>
    <lineage>
        <taxon>Bacteria</taxon>
        <taxon>Pseudomonadati</taxon>
        <taxon>Pseudomonadota</taxon>
        <taxon>Alphaproteobacteria</taxon>
        <taxon>Hyphomicrobiales</taxon>
        <taxon>Methylobacteriaceae</taxon>
        <taxon>Microvirga</taxon>
    </lineage>
</organism>
<dbReference type="KEGG" id="moc:BB934_45605"/>
<evidence type="ECO:0000313" key="1">
    <source>
        <dbReference type="EMBL" id="ANY85499.1"/>
    </source>
</evidence>
<reference evidence="1" key="1">
    <citation type="submission" date="2016-07" db="EMBL/GenBank/DDBJ databases">
        <title>Microvirga ossetica sp. nov. a new species of rhizobia isolated from root nodules of the legume species Vicia alpestris Steven originated from North Ossetia region in the Caucasus.</title>
        <authorList>
            <person name="Safronova V.I."/>
            <person name="Kuznetsova I.G."/>
            <person name="Sazanova A.L."/>
            <person name="Belimov A."/>
            <person name="Andronov E."/>
            <person name="Osledkin Y.S."/>
            <person name="Onishchuk O.P."/>
            <person name="Kurchak O.N."/>
            <person name="Shaposhnikov A.I."/>
            <person name="Willems A."/>
            <person name="Tikhonovich I.A."/>
        </authorList>
    </citation>
    <scope>NUCLEOTIDE SEQUENCE [LARGE SCALE GENOMIC DNA]</scope>
    <source>
        <strain evidence="1">V5/3M</strain>
        <plasmid evidence="1">unnamed5</plasmid>
    </source>
</reference>